<accession>A0A923M7S1</accession>
<name>A0A923M7S1_9BURK</name>
<reference evidence="1" key="1">
    <citation type="submission" date="2020-08" db="EMBL/GenBank/DDBJ databases">
        <title>Ramlibacter sp. GTP1 16S ribosomal RNA gene genome sequencing and assembly.</title>
        <authorList>
            <person name="Kang M."/>
        </authorList>
    </citation>
    <scope>NUCLEOTIDE SEQUENCE</scope>
    <source>
        <strain evidence="1">GTP1</strain>
    </source>
</reference>
<comment type="caution">
    <text evidence="1">The sequence shown here is derived from an EMBL/GenBank/DDBJ whole genome shotgun (WGS) entry which is preliminary data.</text>
</comment>
<evidence type="ECO:0000313" key="1">
    <source>
        <dbReference type="EMBL" id="MBC5765301.1"/>
    </source>
</evidence>
<dbReference type="Proteomes" id="UP000596827">
    <property type="component" value="Unassembled WGS sequence"/>
</dbReference>
<evidence type="ECO:0000313" key="2">
    <source>
        <dbReference type="Proteomes" id="UP000596827"/>
    </source>
</evidence>
<evidence type="ECO:0008006" key="3">
    <source>
        <dbReference type="Google" id="ProtNLM"/>
    </source>
</evidence>
<keyword evidence="2" id="KW-1185">Reference proteome</keyword>
<proteinExistence type="predicted"/>
<sequence>MLGAFEVSDAERKKLEHSGIVFKPVGEWFRAPLPCAAWARSGCTVYDVRPEVCVKFRCALLKAVDAGSVAEAEALATVAQAHRLTAAVNEGLQAAFPGSGESREKQLRDAAATSEGRARHVQLLLDKAALEVHLQRHFRETVPAK</sequence>
<protein>
    <recommendedName>
        <fullName evidence="3">YkgJ family cysteine cluster protein</fullName>
    </recommendedName>
</protein>
<dbReference type="EMBL" id="JACORU010000004">
    <property type="protein sequence ID" value="MBC5765301.1"/>
    <property type="molecule type" value="Genomic_DNA"/>
</dbReference>
<gene>
    <name evidence="1" type="ORF">H8R02_12610</name>
</gene>
<dbReference type="AlphaFoldDB" id="A0A923M7S1"/>
<organism evidence="1 2">
    <name type="scientific">Ramlibacter albus</name>
    <dbReference type="NCBI Taxonomy" id="2079448"/>
    <lineage>
        <taxon>Bacteria</taxon>
        <taxon>Pseudomonadati</taxon>
        <taxon>Pseudomonadota</taxon>
        <taxon>Betaproteobacteria</taxon>
        <taxon>Burkholderiales</taxon>
        <taxon>Comamonadaceae</taxon>
        <taxon>Ramlibacter</taxon>
    </lineage>
</organism>